<dbReference type="EC" id="2.7.11.1" evidence="1"/>
<proteinExistence type="inferred from homology"/>
<dbReference type="Proteomes" id="UP000179807">
    <property type="component" value="Unassembled WGS sequence"/>
</dbReference>
<dbReference type="PANTHER" id="PTHR11909">
    <property type="entry name" value="CASEIN KINASE-RELATED"/>
    <property type="match status" value="1"/>
</dbReference>
<dbReference type="InterPro" id="IPR008271">
    <property type="entry name" value="Ser/Thr_kinase_AS"/>
</dbReference>
<dbReference type="InterPro" id="IPR000719">
    <property type="entry name" value="Prot_kinase_dom"/>
</dbReference>
<keyword evidence="2 4" id="KW-0547">Nucleotide-binding</keyword>
<comment type="similarity">
    <text evidence="5">Belongs to the protein kinase superfamily.</text>
</comment>
<evidence type="ECO:0000256" key="4">
    <source>
        <dbReference type="PROSITE-ProRule" id="PRU10141"/>
    </source>
</evidence>
<name>A0A1J4K9N3_9EUKA</name>
<dbReference type="OrthoDB" id="5979581at2759"/>
<organism evidence="7 8">
    <name type="scientific">Tritrichomonas foetus</name>
    <dbReference type="NCBI Taxonomy" id="1144522"/>
    <lineage>
        <taxon>Eukaryota</taxon>
        <taxon>Metamonada</taxon>
        <taxon>Parabasalia</taxon>
        <taxon>Tritrichomonadida</taxon>
        <taxon>Tritrichomonadidae</taxon>
        <taxon>Tritrichomonas</taxon>
    </lineage>
</organism>
<dbReference type="PROSITE" id="PS00107">
    <property type="entry name" value="PROTEIN_KINASE_ATP"/>
    <property type="match status" value="1"/>
</dbReference>
<dbReference type="RefSeq" id="XP_068361313.1">
    <property type="nucleotide sequence ID" value="XM_068503120.1"/>
</dbReference>
<dbReference type="InterPro" id="IPR017441">
    <property type="entry name" value="Protein_kinase_ATP_BS"/>
</dbReference>
<dbReference type="GeneID" id="94837824"/>
<sequence length="321" mass="36216">MKPGTQLAYFELDSRIGEGGFGDVWKVINTEDMTPCAMKIEPVNSKRATLRFEAAILKKMQGSKHIPRYIFEGSDEKYYFLVEELLGPNLSNLTAHLPGKIIILPFLAKLADEMLGCVEDFHRYGYIHRDIKPQNFVVRLDGDCPICLIDYGISKLYVSANGQHLDARDRANAIGSPIYASLGTHNRTELSRRDDLISLMYSVLALSQFSLPWIAEPNITEIGSLKEKYPLSTLLAQISPQFEQVGEHIESLGFSDTPDYALMHRLLQQGIPQSSPPFEWYDITVDLEEGAPRGSNDPTGFLYSLCPYFKTQEKKQNCNIQ</sequence>
<dbReference type="Pfam" id="PF00069">
    <property type="entry name" value="Pkinase"/>
    <property type="match status" value="1"/>
</dbReference>
<keyword evidence="7" id="KW-0808">Transferase</keyword>
<evidence type="ECO:0000256" key="3">
    <source>
        <dbReference type="ARBA" id="ARBA00022840"/>
    </source>
</evidence>
<reference evidence="7" key="1">
    <citation type="submission" date="2016-10" db="EMBL/GenBank/DDBJ databases">
        <authorList>
            <person name="Benchimol M."/>
            <person name="Almeida L.G."/>
            <person name="Vasconcelos A.T."/>
            <person name="Perreira-Neves A."/>
            <person name="Rosa I.A."/>
            <person name="Tasca T."/>
            <person name="Bogo M.R."/>
            <person name="de Souza W."/>
        </authorList>
    </citation>
    <scope>NUCLEOTIDE SEQUENCE [LARGE SCALE GENOMIC DNA]</scope>
    <source>
        <strain evidence="7">K</strain>
    </source>
</reference>
<keyword evidence="8" id="KW-1185">Reference proteome</keyword>
<keyword evidence="5" id="KW-0723">Serine/threonine-protein kinase</keyword>
<dbReference type="EMBL" id="MLAK01000675">
    <property type="protein sequence ID" value="OHT08177.1"/>
    <property type="molecule type" value="Genomic_DNA"/>
</dbReference>
<gene>
    <name evidence="7" type="ORF">TRFO_23386</name>
</gene>
<evidence type="ECO:0000256" key="5">
    <source>
        <dbReference type="RuleBase" id="RU000304"/>
    </source>
</evidence>
<dbReference type="InterPro" id="IPR011009">
    <property type="entry name" value="Kinase-like_dom_sf"/>
</dbReference>
<comment type="caution">
    <text evidence="7">The sequence shown here is derived from an EMBL/GenBank/DDBJ whole genome shotgun (WGS) entry which is preliminary data.</text>
</comment>
<dbReference type="AlphaFoldDB" id="A0A1J4K9N3"/>
<evidence type="ECO:0000256" key="1">
    <source>
        <dbReference type="ARBA" id="ARBA00012513"/>
    </source>
</evidence>
<evidence type="ECO:0000313" key="8">
    <source>
        <dbReference type="Proteomes" id="UP000179807"/>
    </source>
</evidence>
<dbReference type="SMART" id="SM00220">
    <property type="entry name" value="S_TKc"/>
    <property type="match status" value="1"/>
</dbReference>
<dbReference type="PROSITE" id="PS50011">
    <property type="entry name" value="PROTEIN_KINASE_DOM"/>
    <property type="match status" value="1"/>
</dbReference>
<evidence type="ECO:0000313" key="7">
    <source>
        <dbReference type="EMBL" id="OHT08177.1"/>
    </source>
</evidence>
<dbReference type="VEuPathDB" id="TrichDB:TRFO_23386"/>
<dbReference type="GO" id="GO:0005524">
    <property type="term" value="F:ATP binding"/>
    <property type="evidence" value="ECO:0007669"/>
    <property type="project" value="UniProtKB-UniRule"/>
</dbReference>
<dbReference type="GO" id="GO:0004674">
    <property type="term" value="F:protein serine/threonine kinase activity"/>
    <property type="evidence" value="ECO:0007669"/>
    <property type="project" value="UniProtKB-KW"/>
</dbReference>
<dbReference type="Gene3D" id="1.10.510.10">
    <property type="entry name" value="Transferase(Phosphotransferase) domain 1"/>
    <property type="match status" value="1"/>
</dbReference>
<evidence type="ECO:0000256" key="2">
    <source>
        <dbReference type="ARBA" id="ARBA00022741"/>
    </source>
</evidence>
<dbReference type="SUPFAM" id="SSF56112">
    <property type="entry name" value="Protein kinase-like (PK-like)"/>
    <property type="match status" value="1"/>
</dbReference>
<evidence type="ECO:0000259" key="6">
    <source>
        <dbReference type="PROSITE" id="PS50011"/>
    </source>
</evidence>
<dbReference type="PROSITE" id="PS00108">
    <property type="entry name" value="PROTEIN_KINASE_ST"/>
    <property type="match status" value="1"/>
</dbReference>
<feature type="domain" description="Protein kinase" evidence="6">
    <location>
        <begin position="10"/>
        <end position="267"/>
    </location>
</feature>
<dbReference type="InterPro" id="IPR050235">
    <property type="entry name" value="CK1_Ser-Thr_kinase"/>
</dbReference>
<keyword evidence="3 4" id="KW-0067">ATP-binding</keyword>
<accession>A0A1J4K9N3</accession>
<feature type="binding site" evidence="4">
    <location>
        <position position="39"/>
    </location>
    <ligand>
        <name>ATP</name>
        <dbReference type="ChEBI" id="CHEBI:30616"/>
    </ligand>
</feature>
<keyword evidence="7" id="KW-0418">Kinase</keyword>
<protein>
    <recommendedName>
        <fullName evidence="1">non-specific serine/threonine protein kinase</fullName>
        <ecNumber evidence="1">2.7.11.1</ecNumber>
    </recommendedName>
</protein>